<dbReference type="Gene3D" id="3.60.40.10">
    <property type="entry name" value="PPM-type phosphatase domain"/>
    <property type="match status" value="1"/>
</dbReference>
<feature type="domain" description="Response regulatory" evidence="3">
    <location>
        <begin position="12"/>
        <end position="129"/>
    </location>
</feature>
<evidence type="ECO:0000259" key="3">
    <source>
        <dbReference type="PROSITE" id="PS50110"/>
    </source>
</evidence>
<dbReference type="InterPro" id="IPR001789">
    <property type="entry name" value="Sig_transdc_resp-reg_receiver"/>
</dbReference>
<dbReference type="Pfam" id="PF00072">
    <property type="entry name" value="Response_reg"/>
    <property type="match status" value="1"/>
</dbReference>
<dbReference type="InterPro" id="IPR052016">
    <property type="entry name" value="Bact_Sigma-Reg"/>
</dbReference>
<name>A0ABX7B7M4_9PROT</name>
<dbReference type="PANTHER" id="PTHR43156:SF2">
    <property type="entry name" value="STAGE II SPORULATION PROTEIN E"/>
    <property type="match status" value="1"/>
</dbReference>
<feature type="modified residue" description="4-aspartylphosphate" evidence="2">
    <location>
        <position position="62"/>
    </location>
</feature>
<sequence length="393" mass="40356">MAQALIASRNERLLVVEDDEFSQQLIELYLRKAGFTELTVANDGRQALDLAKANTFDLILLDLNLPRIGGTEVVRRLKKEGLLANIPVVVISAITNMEDTIQCIEMGATDYLAKPFNVMQLQQRVDACLERRRLRQEVAVARESQAIDRRAARALRAALARQGFPLPGSGFPVDAAVLAEPASGAGGAEPGLGGDFHDVLPAPGGGTCFLVGTVAGSGVAAVLTAARVRALARAAVNEGADPAEVVASVGRELDGGFPVGLFVGLFPAQGGALRHANAGMPAPVVLSGMLGVLPLAGRRGPPLGGDGSDEAASGGEISLQPGDGLVVYTRGLADAADPAGATFGEQRLRAVLESVLSAPPDVVAASLCEDAAAFAGAGAPRGDVTIVALRLRG</sequence>
<dbReference type="SMART" id="SM00331">
    <property type="entry name" value="PP2C_SIG"/>
    <property type="match status" value="1"/>
</dbReference>
<keyword evidence="2" id="KW-0597">Phosphoprotein</keyword>
<dbReference type="Pfam" id="PF07228">
    <property type="entry name" value="SpoIIE"/>
    <property type="match status" value="1"/>
</dbReference>
<dbReference type="SUPFAM" id="SSF52172">
    <property type="entry name" value="CheY-like"/>
    <property type="match status" value="1"/>
</dbReference>
<dbReference type="EMBL" id="CP067420">
    <property type="protein sequence ID" value="QQP89101.1"/>
    <property type="molecule type" value="Genomic_DNA"/>
</dbReference>
<dbReference type="InterPro" id="IPR036457">
    <property type="entry name" value="PPM-type-like_dom_sf"/>
</dbReference>
<accession>A0ABX7B7M4</accession>
<evidence type="ECO:0000313" key="5">
    <source>
        <dbReference type="Proteomes" id="UP000595197"/>
    </source>
</evidence>
<proteinExistence type="predicted"/>
<dbReference type="PANTHER" id="PTHR43156">
    <property type="entry name" value="STAGE II SPORULATION PROTEIN E-RELATED"/>
    <property type="match status" value="1"/>
</dbReference>
<evidence type="ECO:0000256" key="1">
    <source>
        <dbReference type="ARBA" id="ARBA00022801"/>
    </source>
</evidence>
<evidence type="ECO:0000256" key="2">
    <source>
        <dbReference type="PROSITE-ProRule" id="PRU00169"/>
    </source>
</evidence>
<protein>
    <submittedName>
        <fullName evidence="4">SpoIIE family protein phosphatase</fullName>
    </submittedName>
</protein>
<dbReference type="InterPro" id="IPR001932">
    <property type="entry name" value="PPM-type_phosphatase-like_dom"/>
</dbReference>
<gene>
    <name evidence="4" type="ORF">IGS68_24395</name>
</gene>
<reference evidence="4" key="1">
    <citation type="submission" date="2021-02" db="EMBL/GenBank/DDBJ databases">
        <title>Skermanella TT6 skin isolate.</title>
        <authorList>
            <person name="Lee K."/>
            <person name="Ganzorig M."/>
        </authorList>
    </citation>
    <scope>NUCLEOTIDE SEQUENCE</scope>
    <source>
        <strain evidence="4">TT6</strain>
    </source>
</reference>
<dbReference type="SMART" id="SM00448">
    <property type="entry name" value="REC"/>
    <property type="match status" value="1"/>
</dbReference>
<keyword evidence="1" id="KW-0378">Hydrolase</keyword>
<dbReference type="Proteomes" id="UP000595197">
    <property type="component" value="Chromosome"/>
</dbReference>
<dbReference type="PROSITE" id="PS50110">
    <property type="entry name" value="RESPONSE_REGULATORY"/>
    <property type="match status" value="1"/>
</dbReference>
<evidence type="ECO:0000313" key="4">
    <source>
        <dbReference type="EMBL" id="QQP89101.1"/>
    </source>
</evidence>
<dbReference type="Gene3D" id="3.40.50.2300">
    <property type="match status" value="1"/>
</dbReference>
<dbReference type="InterPro" id="IPR011006">
    <property type="entry name" value="CheY-like_superfamily"/>
</dbReference>
<dbReference type="CDD" id="cd17574">
    <property type="entry name" value="REC_OmpR"/>
    <property type="match status" value="1"/>
</dbReference>
<dbReference type="RefSeq" id="WP_201074918.1">
    <property type="nucleotide sequence ID" value="NZ_CP067420.1"/>
</dbReference>
<keyword evidence="5" id="KW-1185">Reference proteome</keyword>
<organism evidence="4 5">
    <name type="scientific">Skermanella cutis</name>
    <dbReference type="NCBI Taxonomy" id="2775420"/>
    <lineage>
        <taxon>Bacteria</taxon>
        <taxon>Pseudomonadati</taxon>
        <taxon>Pseudomonadota</taxon>
        <taxon>Alphaproteobacteria</taxon>
        <taxon>Rhodospirillales</taxon>
        <taxon>Azospirillaceae</taxon>
        <taxon>Skermanella</taxon>
    </lineage>
</organism>